<dbReference type="GO" id="GO:0005979">
    <property type="term" value="P:regulation of glycogen biosynthetic process"/>
    <property type="evidence" value="ECO:0007669"/>
    <property type="project" value="TreeGrafter"/>
</dbReference>
<dbReference type="GO" id="GO:0000164">
    <property type="term" value="C:protein phosphatase type 1 complex"/>
    <property type="evidence" value="ECO:0007669"/>
    <property type="project" value="TreeGrafter"/>
</dbReference>
<feature type="compositionally biased region" description="Polar residues" evidence="1">
    <location>
        <begin position="12"/>
        <end position="21"/>
    </location>
</feature>
<feature type="compositionally biased region" description="Basic and acidic residues" evidence="1">
    <location>
        <begin position="1"/>
        <end position="11"/>
    </location>
</feature>
<dbReference type="EMBL" id="CAJNRG010005294">
    <property type="protein sequence ID" value="CAF2074551.1"/>
    <property type="molecule type" value="Genomic_DNA"/>
</dbReference>
<reference evidence="2" key="1">
    <citation type="submission" date="2021-02" db="EMBL/GenBank/DDBJ databases">
        <authorList>
            <person name="Nowell W R."/>
        </authorList>
    </citation>
    <scope>NUCLEOTIDE SEQUENCE</scope>
</reference>
<dbReference type="InterPro" id="IPR050782">
    <property type="entry name" value="PP1_regulatory_subunit_3"/>
</dbReference>
<evidence type="ECO:0000256" key="1">
    <source>
        <dbReference type="SAM" id="MobiDB-lite"/>
    </source>
</evidence>
<gene>
    <name evidence="2" type="ORF">XDN619_LOCUS13293</name>
</gene>
<sequence>MQSIVKEDKTNDTSGNLFSSPKQDDFSDDIILNSNSSLNGILDFRRQKESASLTQTFDENQLTKTDPIEQNNSNQEDKVKDINETLESISLDEKQEDNLVKSNEFNNNTIKPSRFQVTRLRIRSCQQPPSISQESTSDNQTQFYASNEIQDSPTSLTTNVSVSINSLNFSTGVRRRKWPIGRKKKVVHFADSDGGELTQVQYFQSFTDEDSTNLKFLSNYLYVPKSLNLEHKPWTFDVELTSKQTSSIRMPKIFFSLYRQPNSEHPDVYLHEVWKSQIKLEFASIRVKSLLTGEQYLYGTAWVTNVGYQKHVVLQYSFSRCRRILDF</sequence>
<dbReference type="GO" id="GO:2001069">
    <property type="term" value="F:glycogen binding"/>
    <property type="evidence" value="ECO:0007669"/>
    <property type="project" value="TreeGrafter"/>
</dbReference>
<comment type="caution">
    <text evidence="2">The sequence shown here is derived from an EMBL/GenBank/DDBJ whole genome shotgun (WGS) entry which is preliminary data.</text>
</comment>
<proteinExistence type="predicted"/>
<accession>A0A816RRS6</accession>
<protein>
    <submittedName>
        <fullName evidence="2">Uncharacterized protein</fullName>
    </submittedName>
</protein>
<name>A0A816RRS6_9BILA</name>
<evidence type="ECO:0000313" key="3">
    <source>
        <dbReference type="Proteomes" id="UP000663887"/>
    </source>
</evidence>
<organism evidence="2 3">
    <name type="scientific">Rotaria magnacalcarata</name>
    <dbReference type="NCBI Taxonomy" id="392030"/>
    <lineage>
        <taxon>Eukaryota</taxon>
        <taxon>Metazoa</taxon>
        <taxon>Spiralia</taxon>
        <taxon>Gnathifera</taxon>
        <taxon>Rotifera</taxon>
        <taxon>Eurotatoria</taxon>
        <taxon>Bdelloidea</taxon>
        <taxon>Philodinida</taxon>
        <taxon>Philodinidae</taxon>
        <taxon>Rotaria</taxon>
    </lineage>
</organism>
<dbReference type="AlphaFoldDB" id="A0A816RRS6"/>
<dbReference type="GO" id="GO:0008157">
    <property type="term" value="F:protein phosphatase 1 binding"/>
    <property type="evidence" value="ECO:0007669"/>
    <property type="project" value="TreeGrafter"/>
</dbReference>
<dbReference type="PANTHER" id="PTHR12307">
    <property type="entry name" value="PROTEIN PHOSPHATASE 1 REGULATORY SUBUNIT"/>
    <property type="match status" value="1"/>
</dbReference>
<feature type="non-terminal residue" evidence="2">
    <location>
        <position position="1"/>
    </location>
</feature>
<dbReference type="PANTHER" id="PTHR12307:SF36">
    <property type="entry name" value="GLYCOGEN-BINDING SUBUNIT 76A"/>
    <property type="match status" value="1"/>
</dbReference>
<dbReference type="Proteomes" id="UP000663887">
    <property type="component" value="Unassembled WGS sequence"/>
</dbReference>
<evidence type="ECO:0000313" key="2">
    <source>
        <dbReference type="EMBL" id="CAF2074551.1"/>
    </source>
</evidence>
<feature type="region of interest" description="Disordered" evidence="1">
    <location>
        <begin position="1"/>
        <end position="26"/>
    </location>
</feature>